<dbReference type="AlphaFoldDB" id="A0A9X1V6H7"/>
<sequence>MSTFTDTIQSTANQNIQKKSELDTTAHEYWQQSQETLEKISTIVQEVFQEFAGADPRIKLFMPHSTHLTGALALINHHIFVIHYLALGQHAQILSMKDPQMTPNEVYSQDFDQNSIVQKVQDALSTWFETAIQ</sequence>
<dbReference type="Proteomes" id="UP001139263">
    <property type="component" value="Unassembled WGS sequence"/>
</dbReference>
<dbReference type="EMBL" id="JALBUF010000001">
    <property type="protein sequence ID" value="MCI0182087.1"/>
    <property type="molecule type" value="Genomic_DNA"/>
</dbReference>
<proteinExistence type="predicted"/>
<gene>
    <name evidence="1" type="ORF">MM817_00338</name>
</gene>
<accession>A0A9X1V6H7</accession>
<dbReference type="RefSeq" id="WP_241711705.1">
    <property type="nucleotide sequence ID" value="NZ_JALBUF010000001.1"/>
</dbReference>
<comment type="caution">
    <text evidence="1">The sequence shown here is derived from an EMBL/GenBank/DDBJ whole genome shotgun (WGS) entry which is preliminary data.</text>
</comment>
<keyword evidence="2" id="KW-1185">Reference proteome</keyword>
<evidence type="ECO:0000313" key="1">
    <source>
        <dbReference type="EMBL" id="MCI0182087.1"/>
    </source>
</evidence>
<protein>
    <submittedName>
        <fullName evidence="1">Uncharacterized protein</fullName>
    </submittedName>
</protein>
<reference evidence="1" key="1">
    <citation type="submission" date="2022-03" db="EMBL/GenBank/DDBJ databases">
        <title>Draft Genome Sequence of Firmicute Strain S0AB, a Heterotrophic Iron/Sulfur-Oxidizing Extreme Acidophile.</title>
        <authorList>
            <person name="Vergara E."/>
            <person name="Pakostova E."/>
            <person name="Johnson D.B."/>
            <person name="Holmes D.S."/>
        </authorList>
    </citation>
    <scope>NUCLEOTIDE SEQUENCE</scope>
    <source>
        <strain evidence="1">S0AB</strain>
    </source>
</reference>
<organism evidence="1 2">
    <name type="scientific">Sulfoacidibacillus ferrooxidans</name>
    <dbReference type="NCBI Taxonomy" id="2005001"/>
    <lineage>
        <taxon>Bacteria</taxon>
        <taxon>Bacillati</taxon>
        <taxon>Bacillota</taxon>
        <taxon>Bacilli</taxon>
        <taxon>Bacillales</taxon>
        <taxon>Alicyclobacillaceae</taxon>
        <taxon>Sulfoacidibacillus</taxon>
    </lineage>
</organism>
<name>A0A9X1V6H7_9BACL</name>
<evidence type="ECO:0000313" key="2">
    <source>
        <dbReference type="Proteomes" id="UP001139263"/>
    </source>
</evidence>